<protein>
    <recommendedName>
        <fullName evidence="4">Microtubule associated protein SPM2</fullName>
    </recommendedName>
</protein>
<dbReference type="eggNOG" id="ENOG502SZ7K">
    <property type="taxonomic scope" value="Eukaryota"/>
</dbReference>
<dbReference type="InParanoid" id="F0VD96"/>
<dbReference type="OMA" id="YAGMRSD"/>
<evidence type="ECO:0000313" key="3">
    <source>
        <dbReference type="Proteomes" id="UP000007494"/>
    </source>
</evidence>
<organism evidence="2 3">
    <name type="scientific">Neospora caninum (strain Liverpool)</name>
    <dbReference type="NCBI Taxonomy" id="572307"/>
    <lineage>
        <taxon>Eukaryota</taxon>
        <taxon>Sar</taxon>
        <taxon>Alveolata</taxon>
        <taxon>Apicomplexa</taxon>
        <taxon>Conoidasida</taxon>
        <taxon>Coccidia</taxon>
        <taxon>Eucoccidiorida</taxon>
        <taxon>Eimeriorina</taxon>
        <taxon>Sarcocystidae</taxon>
        <taxon>Neospora</taxon>
    </lineage>
</organism>
<evidence type="ECO:0000313" key="2">
    <source>
        <dbReference type="EMBL" id="CBZ51611.1"/>
    </source>
</evidence>
<accession>F0VD96</accession>
<reference evidence="3" key="1">
    <citation type="journal article" date="2012" name="PLoS Pathog.">
        <title>Comparative genomics of the apicomplexan parasites Toxoplasma gondii and Neospora caninum: Coccidia differing in host range and transmission strategy.</title>
        <authorList>
            <person name="Reid A.J."/>
            <person name="Vermont S.J."/>
            <person name="Cotton J.A."/>
            <person name="Harris D."/>
            <person name="Hill-Cawthorne G.A."/>
            <person name="Konen-Waisman S."/>
            <person name="Latham S.M."/>
            <person name="Mourier T."/>
            <person name="Norton R."/>
            <person name="Quail M.A."/>
            <person name="Sanders M."/>
            <person name="Shanmugam D."/>
            <person name="Sohal A."/>
            <person name="Wasmuth J.D."/>
            <person name="Brunk B."/>
            <person name="Grigg M.E."/>
            <person name="Howard J.C."/>
            <person name="Parkinson J."/>
            <person name="Roos D.S."/>
            <person name="Trees A.J."/>
            <person name="Berriman M."/>
            <person name="Pain A."/>
            <person name="Wastling J.M."/>
        </authorList>
    </citation>
    <scope>NUCLEOTIDE SEQUENCE [LARGE SCALE GENOMIC DNA]</scope>
    <source>
        <strain evidence="3">Liverpool</strain>
    </source>
</reference>
<dbReference type="AlphaFoldDB" id="F0VD96"/>
<evidence type="ECO:0000256" key="1">
    <source>
        <dbReference type="SAM" id="MobiDB-lite"/>
    </source>
</evidence>
<dbReference type="OrthoDB" id="346407at2759"/>
<proteinExistence type="predicted"/>
<keyword evidence="3" id="KW-1185">Reference proteome</keyword>
<evidence type="ECO:0008006" key="4">
    <source>
        <dbReference type="Google" id="ProtNLM"/>
    </source>
</evidence>
<dbReference type="GeneID" id="13443999"/>
<gene>
    <name evidence="2" type="ORF">NCLIV_014050</name>
</gene>
<dbReference type="RefSeq" id="XP_003881644.1">
    <property type="nucleotide sequence ID" value="XM_003881595.1"/>
</dbReference>
<dbReference type="VEuPathDB" id="ToxoDB:NCLIV_014050"/>
<name>F0VD96_NEOCL</name>
<feature type="compositionally biased region" description="Polar residues" evidence="1">
    <location>
        <begin position="17"/>
        <end position="29"/>
    </location>
</feature>
<feature type="compositionally biased region" description="Basic and acidic residues" evidence="1">
    <location>
        <begin position="1"/>
        <end position="10"/>
    </location>
</feature>
<feature type="region of interest" description="Disordered" evidence="1">
    <location>
        <begin position="1"/>
        <end position="41"/>
    </location>
</feature>
<sequence length="303" mass="33460">MTHLEFDVERPAGVSSKRLTQLRSASSQQSEDRGHGPRGPTACVGAALRDNVNEILRPAVVPRASSPGAAALDRMRVDDYAGMRSDGINELRAPVHRRCPEGGKRRGLMTNNESVFVSDVLGQHGRPINGASQFQDPRVTDYLQQQCKPKSRSLQRYYGPEELHKAFCTKFEVVDKTSGRTEIMTARRPGSAAAVVSLCDFDAYIPRPHKYTSCQKQISNIENTPLGLMPRKGAEAPHKPYFTQTAADICKKQSQLRCQDPEVTVHGQQKYHVASKASLARAFQISSMLLVRVGSHLETVHGQ</sequence>
<dbReference type="Proteomes" id="UP000007494">
    <property type="component" value="Chromosome V"/>
</dbReference>
<dbReference type="EMBL" id="FR823386">
    <property type="protein sequence ID" value="CBZ51611.1"/>
    <property type="molecule type" value="Genomic_DNA"/>
</dbReference>